<evidence type="ECO:0000256" key="1">
    <source>
        <dbReference type="SAM" id="SignalP"/>
    </source>
</evidence>
<name>A0A2M4DMQ6_ANODA</name>
<keyword evidence="1" id="KW-0732">Signal</keyword>
<sequence length="76" mass="8498">MFLIRTGSQVGYLLLIALKLCHLFAQSHVPNDHLLRRGHHNISSIDAVHGDEGNVGPTASDNVKARIRHVRKILLR</sequence>
<proteinExistence type="predicted"/>
<protein>
    <submittedName>
        <fullName evidence="2">Putative secreted protein</fullName>
    </submittedName>
</protein>
<feature type="signal peptide" evidence="1">
    <location>
        <begin position="1"/>
        <end position="25"/>
    </location>
</feature>
<dbReference type="EMBL" id="GGFL01014633">
    <property type="protein sequence ID" value="MBW78811.1"/>
    <property type="molecule type" value="Transcribed_RNA"/>
</dbReference>
<reference evidence="2" key="1">
    <citation type="submission" date="2018-01" db="EMBL/GenBank/DDBJ databases">
        <title>An insight into the sialome of Amazonian anophelines.</title>
        <authorList>
            <person name="Ribeiro J.M."/>
            <person name="Scarpassa V."/>
            <person name="Calvo E."/>
        </authorList>
    </citation>
    <scope>NUCLEOTIDE SEQUENCE</scope>
</reference>
<evidence type="ECO:0000313" key="2">
    <source>
        <dbReference type="EMBL" id="MBW78811.1"/>
    </source>
</evidence>
<dbReference type="AlphaFoldDB" id="A0A2M4DMQ6"/>
<organism evidence="2">
    <name type="scientific">Anopheles darlingi</name>
    <name type="common">Mosquito</name>
    <dbReference type="NCBI Taxonomy" id="43151"/>
    <lineage>
        <taxon>Eukaryota</taxon>
        <taxon>Metazoa</taxon>
        <taxon>Ecdysozoa</taxon>
        <taxon>Arthropoda</taxon>
        <taxon>Hexapoda</taxon>
        <taxon>Insecta</taxon>
        <taxon>Pterygota</taxon>
        <taxon>Neoptera</taxon>
        <taxon>Endopterygota</taxon>
        <taxon>Diptera</taxon>
        <taxon>Nematocera</taxon>
        <taxon>Culicoidea</taxon>
        <taxon>Culicidae</taxon>
        <taxon>Anophelinae</taxon>
        <taxon>Anopheles</taxon>
    </lineage>
</organism>
<feature type="chain" id="PRO_5014947796" evidence="1">
    <location>
        <begin position="26"/>
        <end position="76"/>
    </location>
</feature>
<accession>A0A2M4DMQ6</accession>